<feature type="transmembrane region" description="Helical" evidence="5">
    <location>
        <begin position="125"/>
        <end position="144"/>
    </location>
</feature>
<dbReference type="InterPro" id="IPR000160">
    <property type="entry name" value="GGDEF_dom"/>
</dbReference>
<dbReference type="EC" id="2.7.7.65" evidence="2"/>
<evidence type="ECO:0000313" key="7">
    <source>
        <dbReference type="EMBL" id="RUL66255.1"/>
    </source>
</evidence>
<evidence type="ECO:0000313" key="8">
    <source>
        <dbReference type="Proteomes" id="UP000267077"/>
    </source>
</evidence>
<comment type="caution">
    <text evidence="7">The sequence shown here is derived from an EMBL/GenBank/DDBJ whole genome shotgun (WGS) entry which is preliminary data.</text>
</comment>
<evidence type="ECO:0000256" key="2">
    <source>
        <dbReference type="ARBA" id="ARBA00012528"/>
    </source>
</evidence>
<dbReference type="FunFam" id="3.30.70.270:FF:000001">
    <property type="entry name" value="Diguanylate cyclase domain protein"/>
    <property type="match status" value="1"/>
</dbReference>
<evidence type="ECO:0000259" key="6">
    <source>
        <dbReference type="PROSITE" id="PS50887"/>
    </source>
</evidence>
<reference evidence="7 8" key="1">
    <citation type="submission" date="2018-12" db="EMBL/GenBank/DDBJ databases">
        <title>Dyella dinghuensis sp. nov. DHOA06 and Dyella choica sp. nov. 4M-K27, isolated from forest soil.</title>
        <authorList>
            <person name="Qiu L.-H."/>
            <person name="Gao Z.-H."/>
        </authorList>
    </citation>
    <scope>NUCLEOTIDE SEQUENCE [LARGE SCALE GENOMIC DNA]</scope>
    <source>
        <strain evidence="7 8">DHOA06</strain>
    </source>
</reference>
<dbReference type="GO" id="GO:1902201">
    <property type="term" value="P:negative regulation of bacterial-type flagellum-dependent cell motility"/>
    <property type="evidence" value="ECO:0007669"/>
    <property type="project" value="TreeGrafter"/>
</dbReference>
<dbReference type="InterPro" id="IPR043128">
    <property type="entry name" value="Rev_trsase/Diguanyl_cyclase"/>
</dbReference>
<feature type="transmembrane region" description="Helical" evidence="5">
    <location>
        <begin position="255"/>
        <end position="276"/>
    </location>
</feature>
<feature type="transmembrane region" description="Helical" evidence="5">
    <location>
        <begin position="156"/>
        <end position="177"/>
    </location>
</feature>
<feature type="transmembrane region" description="Helical" evidence="5">
    <location>
        <begin position="27"/>
        <end position="45"/>
    </location>
</feature>
<feature type="transmembrane region" description="Helical" evidence="5">
    <location>
        <begin position="94"/>
        <end position="113"/>
    </location>
</feature>
<dbReference type="SMART" id="SM00267">
    <property type="entry name" value="GGDEF"/>
    <property type="match status" value="1"/>
</dbReference>
<name>A0A3S0PI66_9GAMM</name>
<evidence type="ECO:0000256" key="4">
    <source>
        <dbReference type="SAM" id="MobiDB-lite"/>
    </source>
</evidence>
<sequence length="491" mass="53946">MMVLLAIGFILLHVVLVMLIPAHAIVVSYAFLIAAPLFASAFAIRRCMIEGFALSQGWILAALSLIFWTLGMVFSARQDIFLSNSNQVPGDSMLLYILFGVPISYATAVVGVYSRSRLQRGIDAVLVASLGYLYFALTFSWVTLRGSPDEFSTRMVALMFDVENAFLAITTLIRFFAADMLRQRHFFGTLAGLTLLYAITAAYYNHHVALDVSPNIGSAYDGIVDVPFLAFALMTLREPSRIPKAINPPPGLVRFVRIGSPLLLSLAVLTISLLLLHRRFNLGVAGILVAVFGYGLRSILSQVRQIEMEDELRSDRTALAELALRDSLTGVGNRRAFEEAIEKEWRVALRTQQSISLLLVDIDFFKQYNDRYGHLAGDKCIRDIAAALHAALQRPADLVARYGGEEFAVILPGTSSSGAREVATRVCKLVRQLNIPHDNSPHGRATVSVGTSTVTPSEGTLPHELIAATDRALYDAKNNGRNRVEQGIHTH</sequence>
<keyword evidence="5" id="KW-0812">Transmembrane</keyword>
<accession>A0A3S0PI66</accession>
<dbReference type="GO" id="GO:0005886">
    <property type="term" value="C:plasma membrane"/>
    <property type="evidence" value="ECO:0007669"/>
    <property type="project" value="TreeGrafter"/>
</dbReference>
<dbReference type="Pfam" id="PF00990">
    <property type="entry name" value="GGDEF"/>
    <property type="match status" value="1"/>
</dbReference>
<evidence type="ECO:0000256" key="1">
    <source>
        <dbReference type="ARBA" id="ARBA00001946"/>
    </source>
</evidence>
<dbReference type="EMBL" id="RYZR01000003">
    <property type="protein sequence ID" value="RUL66255.1"/>
    <property type="molecule type" value="Genomic_DNA"/>
</dbReference>
<dbReference type="AlphaFoldDB" id="A0A3S0PI66"/>
<dbReference type="Proteomes" id="UP000267077">
    <property type="component" value="Unassembled WGS sequence"/>
</dbReference>
<dbReference type="NCBIfam" id="TIGR00254">
    <property type="entry name" value="GGDEF"/>
    <property type="match status" value="1"/>
</dbReference>
<dbReference type="PROSITE" id="PS50887">
    <property type="entry name" value="GGDEF"/>
    <property type="match status" value="1"/>
</dbReference>
<dbReference type="Gene3D" id="3.30.70.270">
    <property type="match status" value="1"/>
</dbReference>
<dbReference type="CDD" id="cd01949">
    <property type="entry name" value="GGDEF"/>
    <property type="match status" value="1"/>
</dbReference>
<dbReference type="PANTHER" id="PTHR45138:SF9">
    <property type="entry name" value="DIGUANYLATE CYCLASE DGCM-RELATED"/>
    <property type="match status" value="1"/>
</dbReference>
<evidence type="ECO:0000256" key="5">
    <source>
        <dbReference type="SAM" id="Phobius"/>
    </source>
</evidence>
<dbReference type="GO" id="GO:0043709">
    <property type="term" value="P:cell adhesion involved in single-species biofilm formation"/>
    <property type="evidence" value="ECO:0007669"/>
    <property type="project" value="TreeGrafter"/>
</dbReference>
<feature type="domain" description="GGDEF" evidence="6">
    <location>
        <begin position="353"/>
        <end position="489"/>
    </location>
</feature>
<protein>
    <recommendedName>
        <fullName evidence="2">diguanylate cyclase</fullName>
        <ecNumber evidence="2">2.7.7.65</ecNumber>
    </recommendedName>
</protein>
<dbReference type="PANTHER" id="PTHR45138">
    <property type="entry name" value="REGULATORY COMPONENTS OF SENSORY TRANSDUCTION SYSTEM"/>
    <property type="match status" value="1"/>
</dbReference>
<feature type="transmembrane region" description="Helical" evidence="5">
    <location>
        <begin position="186"/>
        <end position="204"/>
    </location>
</feature>
<comment type="cofactor">
    <cofactor evidence="1">
        <name>Mg(2+)</name>
        <dbReference type="ChEBI" id="CHEBI:18420"/>
    </cofactor>
</comment>
<dbReference type="GO" id="GO:0052621">
    <property type="term" value="F:diguanylate cyclase activity"/>
    <property type="evidence" value="ECO:0007669"/>
    <property type="project" value="UniProtKB-EC"/>
</dbReference>
<feature type="compositionally biased region" description="Low complexity" evidence="4">
    <location>
        <begin position="446"/>
        <end position="459"/>
    </location>
</feature>
<keyword evidence="5" id="KW-0472">Membrane</keyword>
<evidence type="ECO:0000256" key="3">
    <source>
        <dbReference type="ARBA" id="ARBA00034247"/>
    </source>
</evidence>
<proteinExistence type="predicted"/>
<dbReference type="RefSeq" id="WP_126672881.1">
    <property type="nucleotide sequence ID" value="NZ_RYZR01000003.1"/>
</dbReference>
<dbReference type="OrthoDB" id="9803824at2"/>
<keyword evidence="8" id="KW-1185">Reference proteome</keyword>
<gene>
    <name evidence="7" type="ORF">EKH79_06135</name>
</gene>
<dbReference type="InterPro" id="IPR050469">
    <property type="entry name" value="Diguanylate_Cyclase"/>
</dbReference>
<feature type="transmembrane region" description="Helical" evidence="5">
    <location>
        <begin position="57"/>
        <end position="74"/>
    </location>
</feature>
<keyword evidence="5" id="KW-1133">Transmembrane helix</keyword>
<feature type="transmembrane region" description="Helical" evidence="5">
    <location>
        <begin position="282"/>
        <end position="300"/>
    </location>
</feature>
<dbReference type="SUPFAM" id="SSF55073">
    <property type="entry name" value="Nucleotide cyclase"/>
    <property type="match status" value="1"/>
</dbReference>
<comment type="catalytic activity">
    <reaction evidence="3">
        <text>2 GTP = 3',3'-c-di-GMP + 2 diphosphate</text>
        <dbReference type="Rhea" id="RHEA:24898"/>
        <dbReference type="ChEBI" id="CHEBI:33019"/>
        <dbReference type="ChEBI" id="CHEBI:37565"/>
        <dbReference type="ChEBI" id="CHEBI:58805"/>
        <dbReference type="EC" id="2.7.7.65"/>
    </reaction>
</comment>
<organism evidence="7 8">
    <name type="scientific">Dyella dinghuensis</name>
    <dbReference type="NCBI Taxonomy" id="1920169"/>
    <lineage>
        <taxon>Bacteria</taxon>
        <taxon>Pseudomonadati</taxon>
        <taxon>Pseudomonadota</taxon>
        <taxon>Gammaproteobacteria</taxon>
        <taxon>Lysobacterales</taxon>
        <taxon>Rhodanobacteraceae</taxon>
        <taxon>Dyella</taxon>
    </lineage>
</organism>
<feature type="region of interest" description="Disordered" evidence="4">
    <location>
        <begin position="440"/>
        <end position="459"/>
    </location>
</feature>
<dbReference type="InterPro" id="IPR029787">
    <property type="entry name" value="Nucleotide_cyclase"/>
</dbReference>